<reference evidence="8" key="1">
    <citation type="submission" date="2022-11" db="UniProtKB">
        <authorList>
            <consortium name="WormBaseParasite"/>
        </authorList>
    </citation>
    <scope>IDENTIFICATION</scope>
</reference>
<dbReference type="AlphaFoldDB" id="A0A915AYJ5"/>
<comment type="similarity">
    <text evidence="2">Belongs to the dynactin subunits 5/6 family. Dynactin subunit 6 subfamily.</text>
</comment>
<evidence type="ECO:0000313" key="7">
    <source>
        <dbReference type="Proteomes" id="UP000887569"/>
    </source>
</evidence>
<dbReference type="InterPro" id="IPR011004">
    <property type="entry name" value="Trimer_LpxA-like_sf"/>
</dbReference>
<dbReference type="GO" id="GO:0005869">
    <property type="term" value="C:dynactin complex"/>
    <property type="evidence" value="ECO:0007669"/>
    <property type="project" value="InterPro"/>
</dbReference>
<dbReference type="Gene3D" id="2.160.10.10">
    <property type="entry name" value="Hexapeptide repeat proteins"/>
    <property type="match status" value="1"/>
</dbReference>
<evidence type="ECO:0000256" key="4">
    <source>
        <dbReference type="ARBA" id="ARBA00022490"/>
    </source>
</evidence>
<protein>
    <recommendedName>
        <fullName evidence="3">Dynactin subunit 6</fullName>
    </recommendedName>
</protein>
<organism evidence="7 8">
    <name type="scientific">Parascaris univalens</name>
    <name type="common">Nematode worm</name>
    <dbReference type="NCBI Taxonomy" id="6257"/>
    <lineage>
        <taxon>Eukaryota</taxon>
        <taxon>Metazoa</taxon>
        <taxon>Ecdysozoa</taxon>
        <taxon>Nematoda</taxon>
        <taxon>Chromadorea</taxon>
        <taxon>Rhabditida</taxon>
        <taxon>Spirurina</taxon>
        <taxon>Ascaridomorpha</taxon>
        <taxon>Ascaridoidea</taxon>
        <taxon>Ascarididae</taxon>
        <taxon>Parascaris</taxon>
    </lineage>
</organism>
<dbReference type="CDD" id="cd04646">
    <property type="entry name" value="LbH_Dynactin_6"/>
    <property type="match status" value="1"/>
</dbReference>
<keyword evidence="7" id="KW-1185">Reference proteome</keyword>
<keyword evidence="5" id="KW-0206">Cytoskeleton</keyword>
<sequence>MWLIYFSSQNYFSVCSGLLSAEGVRRYRHLTGCSRSSTMTAEAQITLAPDAVICTEAVLTGTVTIGAGTVVHPAAEIRATNGPIIMAENNNVEELAVIENLNPDGETMFIGRDNVFEVGSKVQAARIGNNNVFGVRCFVGPQTTVTNGCSVGVKCSAVMKEVLSENVVIYGETQTSRTASEPPLIQSGQLEYLRKVLPSFHYLAQRASP</sequence>
<dbReference type="GO" id="GO:0070840">
    <property type="term" value="F:dynein complex binding"/>
    <property type="evidence" value="ECO:0007669"/>
    <property type="project" value="TreeGrafter"/>
</dbReference>
<evidence type="ECO:0000256" key="3">
    <source>
        <dbReference type="ARBA" id="ARBA00016573"/>
    </source>
</evidence>
<dbReference type="PANTHER" id="PTHR13072:SF0">
    <property type="entry name" value="DYNACTIN SUBUNIT 6"/>
    <property type="match status" value="1"/>
</dbReference>
<dbReference type="SUPFAM" id="SSF51161">
    <property type="entry name" value="Trimeric LpxA-like enzymes"/>
    <property type="match status" value="1"/>
</dbReference>
<evidence type="ECO:0000313" key="8">
    <source>
        <dbReference type="WBParaSite" id="PgR018_g142_t02"/>
    </source>
</evidence>
<dbReference type="WBParaSite" id="PgR018_g142_t02">
    <property type="protein sequence ID" value="PgR018_g142_t02"/>
    <property type="gene ID" value="PgR018_g142"/>
</dbReference>
<evidence type="ECO:0000256" key="5">
    <source>
        <dbReference type="ARBA" id="ARBA00023212"/>
    </source>
</evidence>
<dbReference type="GO" id="GO:0007052">
    <property type="term" value="P:mitotic spindle organization"/>
    <property type="evidence" value="ECO:0007669"/>
    <property type="project" value="TreeGrafter"/>
</dbReference>
<dbReference type="Proteomes" id="UP000887569">
    <property type="component" value="Unplaced"/>
</dbReference>
<comment type="function">
    <text evidence="6">Part of the dynactin complex that activates the molecular motor dynein for ultra-processive transport along microtubules.</text>
</comment>
<evidence type="ECO:0000256" key="2">
    <source>
        <dbReference type="ARBA" id="ARBA00007719"/>
    </source>
</evidence>
<name>A0A915AYJ5_PARUN</name>
<evidence type="ECO:0000256" key="6">
    <source>
        <dbReference type="ARBA" id="ARBA00034687"/>
    </source>
</evidence>
<evidence type="ECO:0000256" key="1">
    <source>
        <dbReference type="ARBA" id="ARBA00004245"/>
    </source>
</evidence>
<dbReference type="InterPro" id="IPR027777">
    <property type="entry name" value="DCTN6"/>
</dbReference>
<comment type="subcellular location">
    <subcellularLocation>
        <location evidence="1">Cytoplasm</location>
        <location evidence="1">Cytoskeleton</location>
    </subcellularLocation>
</comment>
<accession>A0A915AYJ5</accession>
<dbReference type="PANTHER" id="PTHR13072">
    <property type="entry name" value="DYNACTIN 6"/>
    <property type="match status" value="1"/>
</dbReference>
<keyword evidence="4" id="KW-0963">Cytoplasm</keyword>
<proteinExistence type="inferred from homology"/>